<evidence type="ECO:0000256" key="1">
    <source>
        <dbReference type="SAM" id="MobiDB-lite"/>
    </source>
</evidence>
<accession>A0ABT5CCJ4</accession>
<keyword evidence="5" id="KW-1185">Reference proteome</keyword>
<evidence type="ECO:0000256" key="2">
    <source>
        <dbReference type="SAM" id="SignalP"/>
    </source>
</evidence>
<comment type="caution">
    <text evidence="4">The sequence shown here is derived from an EMBL/GenBank/DDBJ whole genome shotgun (WGS) entry which is preliminary data.</text>
</comment>
<evidence type="ECO:0000259" key="3">
    <source>
        <dbReference type="Pfam" id="PF07624"/>
    </source>
</evidence>
<dbReference type="Proteomes" id="UP001217485">
    <property type="component" value="Unassembled WGS sequence"/>
</dbReference>
<feature type="region of interest" description="Disordered" evidence="1">
    <location>
        <begin position="632"/>
        <end position="670"/>
    </location>
</feature>
<evidence type="ECO:0000313" key="5">
    <source>
        <dbReference type="Proteomes" id="UP001217485"/>
    </source>
</evidence>
<reference evidence="4 5" key="1">
    <citation type="submission" date="2023-01" db="EMBL/GenBank/DDBJ databases">
        <title>Minimal conservation of predation-associated metabolite biosynthetic gene clusters underscores biosynthetic potential of Myxococcota including descriptions for ten novel species: Archangium lansinium sp. nov., Myxococcus landrumus sp. nov., Nannocystis bai.</title>
        <authorList>
            <person name="Ahearne A."/>
            <person name="Stevens C."/>
            <person name="Dowd S."/>
        </authorList>
    </citation>
    <scope>NUCLEOTIDE SEQUENCE [LARGE SCALE GENOMIC DNA]</scope>
    <source>
        <strain evidence="4 5">WIWO2</strain>
    </source>
</reference>
<feature type="region of interest" description="Disordered" evidence="1">
    <location>
        <begin position="238"/>
        <end position="261"/>
    </location>
</feature>
<feature type="domain" description="DUF1585" evidence="3">
    <location>
        <begin position="565"/>
        <end position="625"/>
    </location>
</feature>
<keyword evidence="2" id="KW-0732">Signal</keyword>
<feature type="compositionally biased region" description="Basic and acidic residues" evidence="1">
    <location>
        <begin position="660"/>
        <end position="670"/>
    </location>
</feature>
<name>A0ABT5CCJ4_9BACT</name>
<dbReference type="EMBL" id="JAQNDK010000005">
    <property type="protein sequence ID" value="MDC0684169.1"/>
    <property type="molecule type" value="Genomic_DNA"/>
</dbReference>
<dbReference type="Pfam" id="PF07624">
    <property type="entry name" value="PSD2"/>
    <property type="match status" value="1"/>
</dbReference>
<proteinExistence type="predicted"/>
<organism evidence="4 5">
    <name type="scientific">Sorangium atrum</name>
    <dbReference type="NCBI Taxonomy" id="2995308"/>
    <lineage>
        <taxon>Bacteria</taxon>
        <taxon>Pseudomonadati</taxon>
        <taxon>Myxococcota</taxon>
        <taxon>Polyangia</taxon>
        <taxon>Polyangiales</taxon>
        <taxon>Polyangiaceae</taxon>
        <taxon>Sorangium</taxon>
    </lineage>
</organism>
<feature type="signal peptide" evidence="2">
    <location>
        <begin position="1"/>
        <end position="29"/>
    </location>
</feature>
<feature type="chain" id="PRO_5047176709" evidence="2">
    <location>
        <begin position="30"/>
        <end position="670"/>
    </location>
</feature>
<sequence>MRGRALRVLAVAAPLAASAAASFAPPSAAAPTLEQYRYFRALSLDLEGRLPTREELAELESPGFDLDAWIERHLDGPGYAERLTRIYMDVLRLELGPTGLFTPPATTLRRVEVLGPEGKPLYVYYRVSQRRLNPVIDGEFCFSDAESGLRVAAYAPVTGTPARISQRLLDERTTLVRPYWLYRDYLSVVPTQRYGDGWKDPDSAYVPLPQLLVEPDGKTPTVEVRVCKEEAQTAEVGHIYASDIPSSPKGAPPPGRARPPVREDRYAQAHRGEPISCRSALAPAMSVDCGCGIGLEHCLPADSAGRDPRGFVLPAHIPLGIEDPIGSAPHTITGWNKFWWSQEAIHTMNHVFAADRDFREILTGRYTFINGPLAQFYRSSAPAACCSLHPSFGMREDEAPLFLPGAVPPVVAPHDVSTWTFIPDRGPRAAGILTTPVFLTKYSSRRARAAALYSAFLCKSFTAEHAELPPSEEPDLMIRPGCASCHATLEPLAAYFTRVEETTWTYLPAERFPIENPVCKLNAEGKTGQSCQRFYDPVFSSRERGVLRGAYASADHAERGPAGAAADLTRMPEFASCAVERVTESFLGRPLREEDEALLSALRERFVSRGYRMRPLVEAIVRSPAYARASNVRPALERGGAAKGEAEERGGAAKGGAGERGGETRGEGAR</sequence>
<evidence type="ECO:0000313" key="4">
    <source>
        <dbReference type="EMBL" id="MDC0684169.1"/>
    </source>
</evidence>
<dbReference type="InterPro" id="IPR011478">
    <property type="entry name" value="DUF1585"/>
</dbReference>
<dbReference type="RefSeq" id="WP_272102294.1">
    <property type="nucleotide sequence ID" value="NZ_JAQNDK010000005.1"/>
</dbReference>
<gene>
    <name evidence="4" type="ORF">POL72_40985</name>
</gene>
<protein>
    <submittedName>
        <fullName evidence="4">DUF1585 domain-containing protein</fullName>
    </submittedName>
</protein>